<evidence type="ECO:0008006" key="2">
    <source>
        <dbReference type="Google" id="ProtNLM"/>
    </source>
</evidence>
<evidence type="ECO:0000313" key="1">
    <source>
        <dbReference type="EMBL" id="KFD70470.1"/>
    </source>
</evidence>
<name>A0A085NLX4_9BILA</name>
<dbReference type="Proteomes" id="UP000030758">
    <property type="component" value="Unassembled WGS sequence"/>
</dbReference>
<accession>A0A085NLX4</accession>
<dbReference type="EMBL" id="KL367487">
    <property type="protein sequence ID" value="KFD70470.1"/>
    <property type="molecule type" value="Genomic_DNA"/>
</dbReference>
<dbReference type="PANTHER" id="PTHR45913">
    <property type="entry name" value="EPM2A-INTERACTING PROTEIN 1"/>
    <property type="match status" value="1"/>
</dbReference>
<sequence length="110" mass="12664">MSSKEKLIPVKNVLVVATDGAPSMVGRYRGFLAPLKEVVPDALAVHRTLCQQHLMARRLSARLNSSLQLFRQLWDENDEEFNRLLLHTEMRWLSKGACLTRFYEFFGSVI</sequence>
<reference evidence="1" key="1">
    <citation type="journal article" date="2014" name="Nat. Genet.">
        <title>Genome and transcriptome of the porcine whipworm Trichuris suis.</title>
        <authorList>
            <person name="Jex A.R."/>
            <person name="Nejsum P."/>
            <person name="Schwarz E.M."/>
            <person name="Hu L."/>
            <person name="Young N.D."/>
            <person name="Hall R.S."/>
            <person name="Korhonen P.K."/>
            <person name="Liao S."/>
            <person name="Thamsborg S."/>
            <person name="Xia J."/>
            <person name="Xu P."/>
            <person name="Wang S."/>
            <person name="Scheerlinck J.P."/>
            <person name="Hofmann A."/>
            <person name="Sternberg P.W."/>
            <person name="Wang J."/>
            <person name="Gasser R.B."/>
        </authorList>
    </citation>
    <scope>NUCLEOTIDE SEQUENCE [LARGE SCALE GENOMIC DNA]</scope>
    <source>
        <strain evidence="1">DCEP-RM93F</strain>
    </source>
</reference>
<gene>
    <name evidence="1" type="ORF">M514_00969</name>
</gene>
<proteinExistence type="predicted"/>
<protein>
    <recommendedName>
        <fullName evidence="2">SCAN domain-containing protein 3</fullName>
    </recommendedName>
</protein>
<organism evidence="1">
    <name type="scientific">Trichuris suis</name>
    <name type="common">pig whipworm</name>
    <dbReference type="NCBI Taxonomy" id="68888"/>
    <lineage>
        <taxon>Eukaryota</taxon>
        <taxon>Metazoa</taxon>
        <taxon>Ecdysozoa</taxon>
        <taxon>Nematoda</taxon>
        <taxon>Enoplea</taxon>
        <taxon>Dorylaimia</taxon>
        <taxon>Trichinellida</taxon>
        <taxon>Trichuridae</taxon>
        <taxon>Trichuris</taxon>
    </lineage>
</organism>
<dbReference type="AlphaFoldDB" id="A0A085NLX4"/>
<dbReference type="PANTHER" id="PTHR45913:SF22">
    <property type="entry name" value="SCAN BOX DOMAIN-CONTAINING PROTEIN"/>
    <property type="match status" value="1"/>
</dbReference>